<feature type="domain" description="GYF" evidence="2">
    <location>
        <begin position="329"/>
        <end position="395"/>
    </location>
</feature>
<dbReference type="GO" id="GO:0005682">
    <property type="term" value="C:U5 snRNP"/>
    <property type="evidence" value="ECO:0007669"/>
    <property type="project" value="InterPro"/>
</dbReference>
<dbReference type="EMBL" id="KN824282">
    <property type="protein sequence ID" value="KIM31161.1"/>
    <property type="molecule type" value="Genomic_DNA"/>
</dbReference>
<dbReference type="Pfam" id="PF02213">
    <property type="entry name" value="GYF"/>
    <property type="match status" value="1"/>
</dbReference>
<feature type="region of interest" description="Disordered" evidence="1">
    <location>
        <begin position="204"/>
        <end position="234"/>
    </location>
</feature>
<dbReference type="InterPro" id="IPR039905">
    <property type="entry name" value="CD2BP2/Lin1"/>
</dbReference>
<name>A0A0C3BI56_SERVB</name>
<feature type="compositionally biased region" description="Acidic residues" evidence="1">
    <location>
        <begin position="120"/>
        <end position="146"/>
    </location>
</feature>
<keyword evidence="4" id="KW-1185">Reference proteome</keyword>
<evidence type="ECO:0000313" key="4">
    <source>
        <dbReference type="Proteomes" id="UP000054097"/>
    </source>
</evidence>
<accession>A0A0C3BI56</accession>
<reference evidence="4" key="2">
    <citation type="submission" date="2015-01" db="EMBL/GenBank/DDBJ databases">
        <title>Evolutionary Origins and Diversification of the Mycorrhizal Mutualists.</title>
        <authorList>
            <consortium name="DOE Joint Genome Institute"/>
            <consortium name="Mycorrhizal Genomics Consortium"/>
            <person name="Kohler A."/>
            <person name="Kuo A."/>
            <person name="Nagy L.G."/>
            <person name="Floudas D."/>
            <person name="Copeland A."/>
            <person name="Barry K.W."/>
            <person name="Cichocki N."/>
            <person name="Veneault-Fourrey C."/>
            <person name="LaButti K."/>
            <person name="Lindquist E.A."/>
            <person name="Lipzen A."/>
            <person name="Lundell T."/>
            <person name="Morin E."/>
            <person name="Murat C."/>
            <person name="Riley R."/>
            <person name="Ohm R."/>
            <person name="Sun H."/>
            <person name="Tunlid A."/>
            <person name="Henrissat B."/>
            <person name="Grigoriev I.V."/>
            <person name="Hibbett D.S."/>
            <person name="Martin F."/>
        </authorList>
    </citation>
    <scope>NUCLEOTIDE SEQUENCE [LARGE SCALE GENOMIC DNA]</scope>
    <source>
        <strain evidence="4">MAFF 305830</strain>
    </source>
</reference>
<protein>
    <recommendedName>
        <fullName evidence="2">GYF domain-containing protein</fullName>
    </recommendedName>
</protein>
<dbReference type="OrthoDB" id="331341at2759"/>
<evidence type="ECO:0000313" key="3">
    <source>
        <dbReference type="EMBL" id="KIM31161.1"/>
    </source>
</evidence>
<dbReference type="Gene3D" id="3.30.1490.40">
    <property type="match status" value="1"/>
</dbReference>
<dbReference type="STRING" id="933852.A0A0C3BI56"/>
<feature type="compositionally biased region" description="Acidic residues" evidence="1">
    <location>
        <begin position="65"/>
        <end position="74"/>
    </location>
</feature>
<feature type="compositionally biased region" description="Basic and acidic residues" evidence="1">
    <location>
        <begin position="209"/>
        <end position="223"/>
    </location>
</feature>
<feature type="region of interest" description="Disordered" evidence="1">
    <location>
        <begin position="1"/>
        <end position="157"/>
    </location>
</feature>
<dbReference type="AlphaFoldDB" id="A0A0C3BI56"/>
<reference evidence="3 4" key="1">
    <citation type="submission" date="2014-04" db="EMBL/GenBank/DDBJ databases">
        <authorList>
            <consortium name="DOE Joint Genome Institute"/>
            <person name="Kuo A."/>
            <person name="Zuccaro A."/>
            <person name="Kohler A."/>
            <person name="Nagy L.G."/>
            <person name="Floudas D."/>
            <person name="Copeland A."/>
            <person name="Barry K.W."/>
            <person name="Cichocki N."/>
            <person name="Veneault-Fourrey C."/>
            <person name="LaButti K."/>
            <person name="Lindquist E.A."/>
            <person name="Lipzen A."/>
            <person name="Lundell T."/>
            <person name="Morin E."/>
            <person name="Murat C."/>
            <person name="Sun H."/>
            <person name="Tunlid A."/>
            <person name="Henrissat B."/>
            <person name="Grigoriev I.V."/>
            <person name="Hibbett D.S."/>
            <person name="Martin F."/>
            <person name="Nordberg H.P."/>
            <person name="Cantor M.N."/>
            <person name="Hua S.X."/>
        </authorList>
    </citation>
    <scope>NUCLEOTIDE SEQUENCE [LARGE SCALE GENOMIC DNA]</scope>
    <source>
        <strain evidence="3 4">MAFF 305830</strain>
    </source>
</reference>
<dbReference type="HOGENOM" id="CLU_024456_1_0_1"/>
<evidence type="ECO:0000259" key="2">
    <source>
        <dbReference type="PROSITE" id="PS50829"/>
    </source>
</evidence>
<evidence type="ECO:0000256" key="1">
    <source>
        <dbReference type="SAM" id="MobiDB-lite"/>
    </source>
</evidence>
<feature type="compositionally biased region" description="Basic and acidic residues" evidence="1">
    <location>
        <begin position="99"/>
        <end position="112"/>
    </location>
</feature>
<organism evidence="3 4">
    <name type="scientific">Serendipita vermifera MAFF 305830</name>
    <dbReference type="NCBI Taxonomy" id="933852"/>
    <lineage>
        <taxon>Eukaryota</taxon>
        <taxon>Fungi</taxon>
        <taxon>Dikarya</taxon>
        <taxon>Basidiomycota</taxon>
        <taxon>Agaricomycotina</taxon>
        <taxon>Agaricomycetes</taxon>
        <taxon>Sebacinales</taxon>
        <taxon>Serendipitaceae</taxon>
        <taxon>Serendipita</taxon>
    </lineage>
</organism>
<dbReference type="PANTHER" id="PTHR13138:SF3">
    <property type="entry name" value="CD2 ANTIGEN CYTOPLASMIC TAIL-BINDING PROTEIN 2"/>
    <property type="match status" value="1"/>
</dbReference>
<dbReference type="PANTHER" id="PTHR13138">
    <property type="entry name" value="PROTEIN LIN1"/>
    <property type="match status" value="1"/>
</dbReference>
<proteinExistence type="predicted"/>
<dbReference type="PROSITE" id="PS50829">
    <property type="entry name" value="GYF"/>
    <property type="match status" value="1"/>
</dbReference>
<dbReference type="InterPro" id="IPR003169">
    <property type="entry name" value="GYF"/>
</dbReference>
<dbReference type="SUPFAM" id="SSF55277">
    <property type="entry name" value="GYF domain"/>
    <property type="match status" value="1"/>
</dbReference>
<sequence length="395" mass="44239">MPPKRRDHPTSEADVPPKPTKRARFAAGPAPVEDDDSGRFEAEVDAGLDDDLGGKRGKRVKVDGYESDSTDDGEGVVYSRRKEEDEDDDMFAAGDDENDREKGKAGAKKETKYLAMGDIEGQEFDGPEGGEDDESATSDEPEDEDDAIRKSKEGMGFTLSKFNMKEEMEEGKFVDDGSFVRSVDAHAVHDKWLDDIGEREMKRARKAKRQAEKREKERIREEEQSGITTASGEGKTKMEMELLRYLQPGESVLEALARLGREKKKKEKNAARAKSKDEEKAKVSEIDRVTALASALMVNDTEVYSSTFEAFVRSVRRSGTVAADWNPPTAAYEYRWAEGYGAPDTKDTVYGPFSGLEMQTWYDASFFGTLGEKILVRKVIDGHSDEWAEWDQVFV</sequence>
<dbReference type="InterPro" id="IPR035445">
    <property type="entry name" value="GYF-like_dom_sf"/>
</dbReference>
<feature type="compositionally biased region" description="Acidic residues" evidence="1">
    <location>
        <begin position="84"/>
        <end position="98"/>
    </location>
</feature>
<gene>
    <name evidence="3" type="ORF">M408DRAFT_254833</name>
</gene>
<dbReference type="Proteomes" id="UP000054097">
    <property type="component" value="Unassembled WGS sequence"/>
</dbReference>